<sequence length="118" mass="14192">MITREEIFDFVRDKYNIKPDYPWEKYSNYAALRHKDNKKWFGLVMDITSDKIGLNTDEHIDVINLKVRKEFIGPLRKKEGFYRAYHMDKSNWITINLKEINTINDIKDLIAESYELTT</sequence>
<dbReference type="InterPro" id="IPR038056">
    <property type="entry name" value="YjbR-like_sf"/>
</dbReference>
<dbReference type="InterPro" id="IPR007351">
    <property type="entry name" value="YjbR"/>
</dbReference>
<reference evidence="1" key="1">
    <citation type="journal article" date="2023" name="Antibiotics">
        <title>Prevalence and Molecular Characterization of Methicillin-Resistant Staphylococci (MRS) and Mammaliicocci (MRM) in Dromedary Camels from Algeria: First Detection of SCCmec-mecC Hybrid in Methicillin-Resistant Mammaliicoccus lentus.</title>
        <authorList>
            <person name="Belhout C."/>
            <person name="Boyen F."/>
            <person name="Vereecke N."/>
            <person name="Theuns S."/>
            <person name="Taibi N."/>
            <person name="Stegger M."/>
            <person name="de la Fe-Rodriguez P.Y."/>
            <person name="Bouayad L."/>
            <person name="Elgroud R."/>
            <person name="Butaye P."/>
        </authorList>
    </citation>
    <scope>NUCLEOTIDE SEQUENCE</scope>
    <source>
        <strain evidence="1">7048</strain>
    </source>
</reference>
<protein>
    <submittedName>
        <fullName evidence="1">MmcQ/YjbR family DNA-binding protein</fullName>
    </submittedName>
</protein>
<keyword evidence="1" id="KW-0238">DNA-binding</keyword>
<accession>A0AAX3W5D3</accession>
<name>A0AAX3W5D3_MAMLE</name>
<dbReference type="EMBL" id="CP118848">
    <property type="protein sequence ID" value="WHI60573.1"/>
    <property type="molecule type" value="Genomic_DNA"/>
</dbReference>
<dbReference type="Proteomes" id="UP001223261">
    <property type="component" value="Chromosome"/>
</dbReference>
<dbReference type="InterPro" id="IPR058532">
    <property type="entry name" value="YjbR/MT2646/Rv2570-like"/>
</dbReference>
<dbReference type="RefSeq" id="WP_064211180.1">
    <property type="nucleotide sequence ID" value="NZ_CP118776.1"/>
</dbReference>
<proteinExistence type="predicted"/>
<organism evidence="1 2">
    <name type="scientific">Mammaliicoccus lentus</name>
    <name type="common">Staphylococcus lentus</name>
    <dbReference type="NCBI Taxonomy" id="42858"/>
    <lineage>
        <taxon>Bacteria</taxon>
        <taxon>Bacillati</taxon>
        <taxon>Bacillota</taxon>
        <taxon>Bacilli</taxon>
        <taxon>Bacillales</taxon>
        <taxon>Staphylococcaceae</taxon>
        <taxon>Mammaliicoccus</taxon>
    </lineage>
</organism>
<dbReference type="AlphaFoldDB" id="A0AAX3W5D3"/>
<dbReference type="PANTHER" id="PTHR35145">
    <property type="entry name" value="CYTOPLASMIC PROTEIN-RELATED"/>
    <property type="match status" value="1"/>
</dbReference>
<evidence type="ECO:0000313" key="1">
    <source>
        <dbReference type="EMBL" id="WHI60573.1"/>
    </source>
</evidence>
<dbReference type="PANTHER" id="PTHR35145:SF1">
    <property type="entry name" value="CYTOPLASMIC PROTEIN"/>
    <property type="match status" value="1"/>
</dbReference>
<evidence type="ECO:0000313" key="2">
    <source>
        <dbReference type="Proteomes" id="UP001223261"/>
    </source>
</evidence>
<dbReference type="Pfam" id="PF04237">
    <property type="entry name" value="YjbR"/>
    <property type="match status" value="1"/>
</dbReference>
<dbReference type="SUPFAM" id="SSF142906">
    <property type="entry name" value="YjbR-like"/>
    <property type="match status" value="1"/>
</dbReference>
<dbReference type="Gene3D" id="3.90.1150.30">
    <property type="match status" value="1"/>
</dbReference>
<dbReference type="GO" id="GO:0003677">
    <property type="term" value="F:DNA binding"/>
    <property type="evidence" value="ECO:0007669"/>
    <property type="project" value="UniProtKB-KW"/>
</dbReference>
<gene>
    <name evidence="1" type="ORF">PYH69_02785</name>
</gene>